<name>W9RLZ5_9ROSA</name>
<dbReference type="AlphaFoldDB" id="W9RLZ5"/>
<reference evidence="3" key="1">
    <citation type="submission" date="2013-01" db="EMBL/GenBank/DDBJ databases">
        <title>Draft Genome Sequence of a Mulberry Tree, Morus notabilis C.K. Schneid.</title>
        <authorList>
            <person name="He N."/>
            <person name="Zhao S."/>
        </authorList>
    </citation>
    <scope>NUCLEOTIDE SEQUENCE</scope>
</reference>
<evidence type="ECO:0000313" key="2">
    <source>
        <dbReference type="EMBL" id="EXB97326.1"/>
    </source>
</evidence>
<evidence type="ECO:0000313" key="3">
    <source>
        <dbReference type="Proteomes" id="UP000030645"/>
    </source>
</evidence>
<dbReference type="Proteomes" id="UP000030645">
    <property type="component" value="Unassembled WGS sequence"/>
</dbReference>
<proteinExistence type="predicted"/>
<gene>
    <name evidence="2" type="ORF">L484_024188</name>
</gene>
<feature type="compositionally biased region" description="Basic and acidic residues" evidence="1">
    <location>
        <begin position="19"/>
        <end position="28"/>
    </location>
</feature>
<accession>W9RLZ5</accession>
<dbReference type="EMBL" id="KE345262">
    <property type="protein sequence ID" value="EXB97326.1"/>
    <property type="molecule type" value="Genomic_DNA"/>
</dbReference>
<keyword evidence="3" id="KW-1185">Reference proteome</keyword>
<feature type="region of interest" description="Disordered" evidence="1">
    <location>
        <begin position="1"/>
        <end position="56"/>
    </location>
</feature>
<feature type="compositionally biased region" description="Basic and acidic residues" evidence="1">
    <location>
        <begin position="41"/>
        <end position="56"/>
    </location>
</feature>
<protein>
    <submittedName>
        <fullName evidence="2">Uncharacterized protein</fullName>
    </submittedName>
</protein>
<sequence>MTRGGNSWINGRDTGGGGQKEENNDVRRPGIAGGGGVSTLFRKELVGRKQRFEHNP</sequence>
<evidence type="ECO:0000256" key="1">
    <source>
        <dbReference type="SAM" id="MobiDB-lite"/>
    </source>
</evidence>
<organism evidence="2 3">
    <name type="scientific">Morus notabilis</name>
    <dbReference type="NCBI Taxonomy" id="981085"/>
    <lineage>
        <taxon>Eukaryota</taxon>
        <taxon>Viridiplantae</taxon>
        <taxon>Streptophyta</taxon>
        <taxon>Embryophyta</taxon>
        <taxon>Tracheophyta</taxon>
        <taxon>Spermatophyta</taxon>
        <taxon>Magnoliopsida</taxon>
        <taxon>eudicotyledons</taxon>
        <taxon>Gunneridae</taxon>
        <taxon>Pentapetalae</taxon>
        <taxon>rosids</taxon>
        <taxon>fabids</taxon>
        <taxon>Rosales</taxon>
        <taxon>Moraceae</taxon>
        <taxon>Moreae</taxon>
        <taxon>Morus</taxon>
    </lineage>
</organism>